<evidence type="ECO:0000256" key="1">
    <source>
        <dbReference type="ARBA" id="ARBA00004496"/>
    </source>
</evidence>
<keyword evidence="4" id="KW-0963">Cytoplasm</keyword>
<dbReference type="InterPro" id="IPR029063">
    <property type="entry name" value="SAM-dependent_MTases_sf"/>
</dbReference>
<dbReference type="PANTHER" id="PTHR11579">
    <property type="entry name" value="PROTEIN-L-ISOASPARTATE O-METHYLTRANSFERASE"/>
    <property type="match status" value="1"/>
</dbReference>
<proteinExistence type="inferred from homology"/>
<comment type="similarity">
    <text evidence="2">Belongs to the methyltransferase superfamily. L-isoaspartyl/D-aspartyl protein methyltransferase family.</text>
</comment>
<evidence type="ECO:0000256" key="7">
    <source>
        <dbReference type="ARBA" id="ARBA00022691"/>
    </source>
</evidence>
<dbReference type="GO" id="GO:0005737">
    <property type="term" value="C:cytoplasm"/>
    <property type="evidence" value="ECO:0007669"/>
    <property type="project" value="UniProtKB-SubCell"/>
</dbReference>
<sequence>MMQKARNSATSSSPSILLRNNRTKNIGLLCHHRRSKTLLCQFLLISIVPIVLSVPTTSYHNSAFVNSSCLDNNSQICGSQENAAAAISYRQSKRYLNNMRAWTCHGRTQREMVEKLAAANIIKTDQVRQCLLRVDRANYAPERYSAYTDAPQPLGYGQTISAPHMHAHTLEELLPSLISASRNKPDTPLSILDVGCGSGYLTAALGRLVDKGTTRFGGPISPLVSGNVYGIDVVPELVDMSKINMKKDDADLLHSGTVTVQLGDGWKGLPDKAPFHAIHVGAAADDFPHNLMMQLAVGGVMVIPVGPDGGIQNLYRVEKLRESPTFHGEDFAIDRLLGVRYVPLVRIGP</sequence>
<dbReference type="EC" id="2.1.1.77" evidence="3"/>
<keyword evidence="7" id="KW-0949">S-adenosyl-L-methionine</keyword>
<dbReference type="Pfam" id="PF01135">
    <property type="entry name" value="PCMT"/>
    <property type="match status" value="1"/>
</dbReference>
<dbReference type="PANTHER" id="PTHR11579:SF0">
    <property type="entry name" value="PROTEIN-L-ISOASPARTATE(D-ASPARTATE) O-METHYLTRANSFERASE"/>
    <property type="match status" value="1"/>
</dbReference>
<evidence type="ECO:0000256" key="2">
    <source>
        <dbReference type="ARBA" id="ARBA00005369"/>
    </source>
</evidence>
<dbReference type="AlphaFoldDB" id="A0A7S4QY61"/>
<evidence type="ECO:0000256" key="5">
    <source>
        <dbReference type="ARBA" id="ARBA00022603"/>
    </source>
</evidence>
<dbReference type="CDD" id="cd02440">
    <property type="entry name" value="AdoMet_MTases"/>
    <property type="match status" value="1"/>
</dbReference>
<organism evidence="8">
    <name type="scientific">Ditylum brightwellii</name>
    <dbReference type="NCBI Taxonomy" id="49249"/>
    <lineage>
        <taxon>Eukaryota</taxon>
        <taxon>Sar</taxon>
        <taxon>Stramenopiles</taxon>
        <taxon>Ochrophyta</taxon>
        <taxon>Bacillariophyta</taxon>
        <taxon>Mediophyceae</taxon>
        <taxon>Lithodesmiophycidae</taxon>
        <taxon>Lithodesmiales</taxon>
        <taxon>Lithodesmiaceae</taxon>
        <taxon>Ditylum</taxon>
    </lineage>
</organism>
<gene>
    <name evidence="8" type="ORF">DBRI00130_LOCUS8749</name>
</gene>
<evidence type="ECO:0000256" key="3">
    <source>
        <dbReference type="ARBA" id="ARBA00011890"/>
    </source>
</evidence>
<name>A0A7S4QY61_9STRA</name>
<evidence type="ECO:0000256" key="6">
    <source>
        <dbReference type="ARBA" id="ARBA00022679"/>
    </source>
</evidence>
<accession>A0A7S4QY61</accession>
<dbReference type="GO" id="GO:0004719">
    <property type="term" value="F:protein-L-isoaspartate (D-aspartate) O-methyltransferase activity"/>
    <property type="evidence" value="ECO:0007669"/>
    <property type="project" value="UniProtKB-EC"/>
</dbReference>
<dbReference type="SUPFAM" id="SSF53335">
    <property type="entry name" value="S-adenosyl-L-methionine-dependent methyltransferases"/>
    <property type="match status" value="1"/>
</dbReference>
<dbReference type="InterPro" id="IPR000682">
    <property type="entry name" value="PCMT"/>
</dbReference>
<keyword evidence="5" id="KW-0489">Methyltransferase</keyword>
<dbReference type="EMBL" id="HBNS01010835">
    <property type="protein sequence ID" value="CAE4595479.1"/>
    <property type="molecule type" value="Transcribed_RNA"/>
</dbReference>
<dbReference type="PROSITE" id="PS01279">
    <property type="entry name" value="PCMT"/>
    <property type="match status" value="1"/>
</dbReference>
<reference evidence="8" key="1">
    <citation type="submission" date="2021-01" db="EMBL/GenBank/DDBJ databases">
        <authorList>
            <person name="Corre E."/>
            <person name="Pelletier E."/>
            <person name="Niang G."/>
            <person name="Scheremetjew M."/>
            <person name="Finn R."/>
            <person name="Kale V."/>
            <person name="Holt S."/>
            <person name="Cochrane G."/>
            <person name="Meng A."/>
            <person name="Brown T."/>
            <person name="Cohen L."/>
        </authorList>
    </citation>
    <scope>NUCLEOTIDE SEQUENCE</scope>
    <source>
        <strain evidence="8">GSO104</strain>
    </source>
</reference>
<dbReference type="Gene3D" id="3.40.50.150">
    <property type="entry name" value="Vaccinia Virus protein VP39"/>
    <property type="match status" value="1"/>
</dbReference>
<evidence type="ECO:0000313" key="8">
    <source>
        <dbReference type="EMBL" id="CAE4595479.1"/>
    </source>
</evidence>
<comment type="subcellular location">
    <subcellularLocation>
        <location evidence="1">Cytoplasm</location>
    </subcellularLocation>
</comment>
<keyword evidence="6" id="KW-0808">Transferase</keyword>
<protein>
    <recommendedName>
        <fullName evidence="3">protein-L-isoaspartate(D-aspartate) O-methyltransferase</fullName>
        <ecNumber evidence="3">2.1.1.77</ecNumber>
    </recommendedName>
</protein>
<dbReference type="GO" id="GO:0032259">
    <property type="term" value="P:methylation"/>
    <property type="evidence" value="ECO:0007669"/>
    <property type="project" value="UniProtKB-KW"/>
</dbReference>
<evidence type="ECO:0000256" key="4">
    <source>
        <dbReference type="ARBA" id="ARBA00022490"/>
    </source>
</evidence>